<evidence type="ECO:0000313" key="2">
    <source>
        <dbReference type="Proteomes" id="UP000655225"/>
    </source>
</evidence>
<gene>
    <name evidence="1" type="ORF">HHK36_032061</name>
</gene>
<reference evidence="1 2" key="1">
    <citation type="submission" date="2020-04" db="EMBL/GenBank/DDBJ databases">
        <title>Plant Genome Project.</title>
        <authorList>
            <person name="Zhang R.-G."/>
        </authorList>
    </citation>
    <scope>NUCLEOTIDE SEQUENCE [LARGE SCALE GENOMIC DNA]</scope>
    <source>
        <strain evidence="1">YNK0</strain>
        <tissue evidence="1">Leaf</tissue>
    </source>
</reference>
<protein>
    <submittedName>
        <fullName evidence="1">Uncharacterized protein</fullName>
    </submittedName>
</protein>
<name>A0A834Y642_TETSI</name>
<dbReference type="AlphaFoldDB" id="A0A834Y642"/>
<sequence>MKFDLYNRHDREVYPCGVGDVLSASPTWRDFFSGKYPRCWLSGPLRRAGDVEELEAMVSRTYVFSCDIPGSFADLKNGNAVESVQGTSCTVPFPNLLSNLPDWVLQLRETIFCSIPQARDERESSASRSLIEQTYRKISLPNLGFGHRLQTRSRFGDSWLFDSGSLGIAISDRLEWEITFSTFRFQSSFLVLPNLAQVRASGERSLPAMSGD</sequence>
<proteinExistence type="predicted"/>
<comment type="caution">
    <text evidence="1">The sequence shown here is derived from an EMBL/GenBank/DDBJ whole genome shotgun (WGS) entry which is preliminary data.</text>
</comment>
<accession>A0A834Y642</accession>
<dbReference type="Proteomes" id="UP000655225">
    <property type="component" value="Unassembled WGS sequence"/>
</dbReference>
<keyword evidence="2" id="KW-1185">Reference proteome</keyword>
<dbReference type="EMBL" id="JABCRI010000417">
    <property type="protein sequence ID" value="KAF8369910.1"/>
    <property type="molecule type" value="Genomic_DNA"/>
</dbReference>
<organism evidence="1 2">
    <name type="scientific">Tetracentron sinense</name>
    <name type="common">Spur-leaf</name>
    <dbReference type="NCBI Taxonomy" id="13715"/>
    <lineage>
        <taxon>Eukaryota</taxon>
        <taxon>Viridiplantae</taxon>
        <taxon>Streptophyta</taxon>
        <taxon>Embryophyta</taxon>
        <taxon>Tracheophyta</taxon>
        <taxon>Spermatophyta</taxon>
        <taxon>Magnoliopsida</taxon>
        <taxon>Trochodendrales</taxon>
        <taxon>Trochodendraceae</taxon>
        <taxon>Tetracentron</taxon>
    </lineage>
</organism>
<evidence type="ECO:0000313" key="1">
    <source>
        <dbReference type="EMBL" id="KAF8369910.1"/>
    </source>
</evidence>